<dbReference type="Pfam" id="PF12802">
    <property type="entry name" value="MarR_2"/>
    <property type="match status" value="1"/>
</dbReference>
<evidence type="ECO:0000259" key="4">
    <source>
        <dbReference type="PROSITE" id="PS50995"/>
    </source>
</evidence>
<evidence type="ECO:0000256" key="1">
    <source>
        <dbReference type="ARBA" id="ARBA00023015"/>
    </source>
</evidence>
<evidence type="ECO:0000256" key="2">
    <source>
        <dbReference type="ARBA" id="ARBA00023125"/>
    </source>
</evidence>
<dbReference type="InterPro" id="IPR036388">
    <property type="entry name" value="WH-like_DNA-bd_sf"/>
</dbReference>
<evidence type="ECO:0000313" key="5">
    <source>
        <dbReference type="EMBL" id="AKS32812.1"/>
    </source>
</evidence>
<dbReference type="KEGG" id="mgo:AFA91_14020"/>
<name>A0A0K0X600_MYCGD</name>
<dbReference type="GO" id="GO:0003677">
    <property type="term" value="F:DNA binding"/>
    <property type="evidence" value="ECO:0007669"/>
    <property type="project" value="UniProtKB-KW"/>
</dbReference>
<dbReference type="PRINTS" id="PR00598">
    <property type="entry name" value="HTHMARR"/>
</dbReference>
<dbReference type="SUPFAM" id="SSF46785">
    <property type="entry name" value="Winged helix' DNA-binding domain"/>
    <property type="match status" value="1"/>
</dbReference>
<keyword evidence="3" id="KW-0804">Transcription</keyword>
<keyword evidence="2" id="KW-0238">DNA-binding</keyword>
<protein>
    <submittedName>
        <fullName evidence="5">MarR family transcriptional regulator</fullName>
    </submittedName>
</protein>
<dbReference type="AlphaFoldDB" id="A0A0K0X600"/>
<dbReference type="InterPro" id="IPR036390">
    <property type="entry name" value="WH_DNA-bd_sf"/>
</dbReference>
<proteinExistence type="predicted"/>
<dbReference type="PANTHER" id="PTHR33164:SF64">
    <property type="entry name" value="TRANSCRIPTIONAL REGULATOR SLYA"/>
    <property type="match status" value="1"/>
</dbReference>
<evidence type="ECO:0000313" key="6">
    <source>
        <dbReference type="Proteomes" id="UP000062255"/>
    </source>
</evidence>
<dbReference type="PROSITE" id="PS50995">
    <property type="entry name" value="HTH_MARR_2"/>
    <property type="match status" value="1"/>
</dbReference>
<reference evidence="5 6" key="1">
    <citation type="submission" date="2015-07" db="EMBL/GenBank/DDBJ databases">
        <title>Complete genome sequence of Mycobacterium goodii X7B, a facultative thermophilic biodesulfurizing bacterium.</title>
        <authorList>
            <person name="Yu B."/>
            <person name="Li F."/>
            <person name="Xu P."/>
        </authorList>
    </citation>
    <scope>NUCLEOTIDE SEQUENCE [LARGE SCALE GENOMIC DNA]</scope>
    <source>
        <strain evidence="5 6">X7B</strain>
    </source>
</reference>
<keyword evidence="1" id="KW-0805">Transcription regulation</keyword>
<dbReference type="SMART" id="SM00347">
    <property type="entry name" value="HTH_MARR"/>
    <property type="match status" value="1"/>
</dbReference>
<organism evidence="5 6">
    <name type="scientific">Mycolicibacterium goodii</name>
    <name type="common">Mycobacterium goodii</name>
    <dbReference type="NCBI Taxonomy" id="134601"/>
    <lineage>
        <taxon>Bacteria</taxon>
        <taxon>Bacillati</taxon>
        <taxon>Actinomycetota</taxon>
        <taxon>Actinomycetes</taxon>
        <taxon>Mycobacteriales</taxon>
        <taxon>Mycobacteriaceae</taxon>
        <taxon>Mycolicibacterium</taxon>
    </lineage>
</organism>
<dbReference type="OrthoDB" id="4629660at2"/>
<dbReference type="GO" id="GO:0006950">
    <property type="term" value="P:response to stress"/>
    <property type="evidence" value="ECO:0007669"/>
    <property type="project" value="TreeGrafter"/>
</dbReference>
<dbReference type="GO" id="GO:0003700">
    <property type="term" value="F:DNA-binding transcription factor activity"/>
    <property type="evidence" value="ECO:0007669"/>
    <property type="project" value="InterPro"/>
</dbReference>
<dbReference type="PATRIC" id="fig|134601.6.peg.2907"/>
<gene>
    <name evidence="5" type="ORF">AFA91_14020</name>
</gene>
<dbReference type="RefSeq" id="WP_049745247.1">
    <property type="nucleotide sequence ID" value="NZ_CP012150.1"/>
</dbReference>
<accession>A0A0K0X600</accession>
<evidence type="ECO:0000256" key="3">
    <source>
        <dbReference type="ARBA" id="ARBA00023163"/>
    </source>
</evidence>
<dbReference type="EMBL" id="CP012150">
    <property type="protein sequence ID" value="AKS32812.1"/>
    <property type="molecule type" value="Genomic_DNA"/>
</dbReference>
<feature type="domain" description="HTH marR-type" evidence="4">
    <location>
        <begin position="8"/>
        <end position="142"/>
    </location>
</feature>
<dbReference type="STRING" id="134601.AFA91_14020"/>
<dbReference type="InterPro" id="IPR039422">
    <property type="entry name" value="MarR/SlyA-like"/>
</dbReference>
<sequence length="142" mass="15734">MAAGQQRRPNLLLPLVRLTHAAQSAIERVLADSSLKIEDWRVLDELAGRRTVPMTDLAQATLITGPTLTRTVDRLVSQGIIYRTADVHDRRRVLVALTPRGRTLRNRLADAVADAERTALESCGLDIEQLRELVDTTSNLTS</sequence>
<dbReference type="Gene3D" id="1.10.10.10">
    <property type="entry name" value="Winged helix-like DNA-binding domain superfamily/Winged helix DNA-binding domain"/>
    <property type="match status" value="1"/>
</dbReference>
<dbReference type="InterPro" id="IPR000835">
    <property type="entry name" value="HTH_MarR-typ"/>
</dbReference>
<dbReference type="Proteomes" id="UP000062255">
    <property type="component" value="Chromosome"/>
</dbReference>
<dbReference type="PANTHER" id="PTHR33164">
    <property type="entry name" value="TRANSCRIPTIONAL REGULATOR, MARR FAMILY"/>
    <property type="match status" value="1"/>
</dbReference>